<proteinExistence type="predicted"/>
<dbReference type="SUPFAM" id="SSF56059">
    <property type="entry name" value="Glutathione synthetase ATP-binding domain-like"/>
    <property type="match status" value="1"/>
</dbReference>
<keyword evidence="1" id="KW-0067">ATP-binding</keyword>
<accession>A0ABX7RPB5</accession>
<gene>
    <name evidence="3" type="ORF">J3S04_29495</name>
</gene>
<evidence type="ECO:0000313" key="3">
    <source>
        <dbReference type="EMBL" id="QSY49075.1"/>
    </source>
</evidence>
<reference evidence="3 4" key="1">
    <citation type="submission" date="2021-03" db="EMBL/GenBank/DDBJ databases">
        <title>Streptomyces strains.</title>
        <authorList>
            <person name="Lund M.B."/>
            <person name="Toerring T."/>
        </authorList>
    </citation>
    <scope>NUCLEOTIDE SEQUENCE [LARGE SCALE GENOMIC DNA]</scope>
    <source>
        <strain evidence="3 4">KCC S-1010</strain>
    </source>
</reference>
<name>A0ABX7RPB5_9ACTN</name>
<dbReference type="PROSITE" id="PS50975">
    <property type="entry name" value="ATP_GRASP"/>
    <property type="match status" value="1"/>
</dbReference>
<feature type="domain" description="ATP-grasp" evidence="2">
    <location>
        <begin position="126"/>
        <end position="312"/>
    </location>
</feature>
<dbReference type="Gene3D" id="3.30.470.20">
    <property type="entry name" value="ATP-grasp fold, B domain"/>
    <property type="match status" value="1"/>
</dbReference>
<sequence>MRGGPTGGVWMMRVVVLGEFRVDRLIPPLRQDGADVTVLASVGLESFLEPSVECGVLPAALSEGVLTRLLGDYGADVAVPNLGCLGQEQFLPVYARVAAGVRAAGLRLPVHAEGFAMLASDKVALHRIARQRGWPVPRAVVCAAAGAMREAVGELGLPVLVKEARSEFHAGRHYVRDIDHLDRVCGEVTYPVLVQQAVEGEEFAVELLSGASSTVAWPVASLGRLDGDCAPGKRVRVAPAELPGRARAELAATVADMVEAFSPWGPWQMDLAVTDDGRLQVIELNGRLSGVSNMSWVSTGLDPHAAHMEAVLGRAPRRRPRAARVALELPVYNDAVLPPAPAGTELMPFPGNPANPGPLIGGYQRSVLGVPYERAAAARAWLTGLPTGVLLNSPEEAADQLERGIRALGQRGQPGQLGQGGAPFIV</sequence>
<organism evidence="3 4">
    <name type="scientific">Streptomyces griseocarneus</name>
    <dbReference type="NCBI Taxonomy" id="51201"/>
    <lineage>
        <taxon>Bacteria</taxon>
        <taxon>Bacillati</taxon>
        <taxon>Actinomycetota</taxon>
        <taxon>Actinomycetes</taxon>
        <taxon>Kitasatosporales</taxon>
        <taxon>Streptomycetaceae</taxon>
        <taxon>Streptomyces</taxon>
    </lineage>
</organism>
<protein>
    <submittedName>
        <fullName evidence="3">ATP-grasp domain-containing protein</fullName>
    </submittedName>
</protein>
<keyword evidence="1" id="KW-0547">Nucleotide-binding</keyword>
<keyword evidence="4" id="KW-1185">Reference proteome</keyword>
<evidence type="ECO:0000256" key="1">
    <source>
        <dbReference type="PROSITE-ProRule" id="PRU00409"/>
    </source>
</evidence>
<dbReference type="Proteomes" id="UP000671836">
    <property type="component" value="Chromosome"/>
</dbReference>
<dbReference type="EMBL" id="CP071595">
    <property type="protein sequence ID" value="QSY49075.1"/>
    <property type="molecule type" value="Genomic_DNA"/>
</dbReference>
<dbReference type="RefSeq" id="WP_086574837.1">
    <property type="nucleotide sequence ID" value="NZ_CP071595.1"/>
</dbReference>
<evidence type="ECO:0000313" key="4">
    <source>
        <dbReference type="Proteomes" id="UP000671836"/>
    </source>
</evidence>
<evidence type="ECO:0000259" key="2">
    <source>
        <dbReference type="PROSITE" id="PS50975"/>
    </source>
</evidence>
<dbReference type="InterPro" id="IPR011761">
    <property type="entry name" value="ATP-grasp"/>
</dbReference>